<evidence type="ECO:0000313" key="4">
    <source>
        <dbReference type="Proteomes" id="UP000677913"/>
    </source>
</evidence>
<dbReference type="Pfam" id="PF03235">
    <property type="entry name" value="GmrSD_N"/>
    <property type="match status" value="1"/>
</dbReference>
<evidence type="ECO:0000313" key="3">
    <source>
        <dbReference type="EMBL" id="MBS2963270.1"/>
    </source>
</evidence>
<accession>A0A8J7WPQ2</accession>
<comment type="caution">
    <text evidence="3">The sequence shown here is derived from an EMBL/GenBank/DDBJ whole genome shotgun (WGS) entry which is preliminary data.</text>
</comment>
<feature type="domain" description="GmrSD restriction endonucleases N-terminal" evidence="1">
    <location>
        <begin position="47"/>
        <end position="266"/>
    </location>
</feature>
<organism evidence="3 4">
    <name type="scientific">Actinocrinis puniceicyclus</name>
    <dbReference type="NCBI Taxonomy" id="977794"/>
    <lineage>
        <taxon>Bacteria</taxon>
        <taxon>Bacillati</taxon>
        <taxon>Actinomycetota</taxon>
        <taxon>Actinomycetes</taxon>
        <taxon>Catenulisporales</taxon>
        <taxon>Actinospicaceae</taxon>
        <taxon>Actinocrinis</taxon>
    </lineage>
</organism>
<dbReference type="PANTHER" id="PTHR35149:SF2">
    <property type="entry name" value="DUF262 DOMAIN-CONTAINING PROTEIN"/>
    <property type="match status" value="1"/>
</dbReference>
<evidence type="ECO:0000259" key="2">
    <source>
        <dbReference type="Pfam" id="PF07510"/>
    </source>
</evidence>
<dbReference type="InterPro" id="IPR004919">
    <property type="entry name" value="GmrSD_N"/>
</dbReference>
<sequence length="656" mass="74411">MAAALESALSGPVPSRPVLAGARDYDQGAMLTRDRQDRIDGRGHTVRELFTGRRYGLEHYQREYDWSRTHVGDLLQDLSTRFLEQWRADHDREDVAVYRPYFLGPFVTYPAPGVSFLVDGQQRFTTLLLLLIHLRHRLTDQEDHAGAAVLDNMICTVQYGVPTFTVHVDEREPALRALRAGRDFPVTELTPLAVRTMCQRYRELVEDFPAALREEALPFFVDWLLERVFLVEITARDRDHGWEIFESMNDRGARLTPLDLLKSFLLSRADKDHSALNAIWRRTMSQLAVTDDQAPGDFVKTMLLARYAAADPATGERIATAFHEWVRQNTNLVGLVRPRDYRVFIRDTVRPLADRYRALVEACSAPVKGLEPVFYNAANGFTHQLTLIMAAIGPNDSDTAFREKTRLVAAFCDLLLARRMVNYASLQSGDLARQVGALVEPLRAAQSVEAVRALLAAEVCGLEHDFGGLDTFGLRSDNRKQVRYLLARMTAWLETQCGQPDLIADYLGYGPSGRPYEIEHIWADHFGPYADEAGTPERFRVVRNRLGALLLLPKEINAAFRDDPYSLKAEHYRAQNLLARSLHPLCYERNPSFRRFVVRNGFADHFRAYPHTFGITSITERQRLYRALCERIWDPARLGLAAPAPAAADASEVRTA</sequence>
<dbReference type="InterPro" id="IPR011089">
    <property type="entry name" value="GmrSD_C"/>
</dbReference>
<evidence type="ECO:0000259" key="1">
    <source>
        <dbReference type="Pfam" id="PF03235"/>
    </source>
</evidence>
<keyword evidence="4" id="KW-1185">Reference proteome</keyword>
<dbReference type="EMBL" id="JAGSXH010000023">
    <property type="protein sequence ID" value="MBS2963270.1"/>
    <property type="molecule type" value="Genomic_DNA"/>
</dbReference>
<gene>
    <name evidence="3" type="ORF">KGA66_09455</name>
</gene>
<name>A0A8J7WPQ2_9ACTN</name>
<reference evidence="3" key="1">
    <citation type="submission" date="2021-04" db="EMBL/GenBank/DDBJ databases">
        <title>Genome based classification of Actinospica acidithermotolerans sp. nov., an actinobacterium isolated from an Indonesian hot spring.</title>
        <authorList>
            <person name="Kusuma A.B."/>
            <person name="Putra K.E."/>
            <person name="Nafisah S."/>
            <person name="Loh J."/>
            <person name="Nouioui I."/>
            <person name="Goodfellow M."/>
        </authorList>
    </citation>
    <scope>NUCLEOTIDE SEQUENCE</scope>
    <source>
        <strain evidence="3">DSM 45618</strain>
    </source>
</reference>
<dbReference type="Proteomes" id="UP000677913">
    <property type="component" value="Unassembled WGS sequence"/>
</dbReference>
<feature type="domain" description="GmrSD restriction endonucleases C-terminal" evidence="2">
    <location>
        <begin position="474"/>
        <end position="583"/>
    </location>
</feature>
<protein>
    <submittedName>
        <fullName evidence="3">DUF262 domain-containing protein</fullName>
    </submittedName>
</protein>
<proteinExistence type="predicted"/>
<dbReference type="Pfam" id="PF07510">
    <property type="entry name" value="GmrSD_C"/>
    <property type="match status" value="1"/>
</dbReference>
<dbReference type="PANTHER" id="PTHR35149">
    <property type="entry name" value="SLL5132 PROTEIN"/>
    <property type="match status" value="1"/>
</dbReference>
<dbReference type="AlphaFoldDB" id="A0A8J7WPQ2"/>
<dbReference type="RefSeq" id="WP_211466802.1">
    <property type="nucleotide sequence ID" value="NZ_JAGSXH010000023.1"/>
</dbReference>